<evidence type="ECO:0000256" key="5">
    <source>
        <dbReference type="PROSITE-ProRule" id="PRU00449"/>
    </source>
</evidence>
<evidence type="ECO:0000259" key="6">
    <source>
        <dbReference type="PROSITE" id="PS51036"/>
    </source>
</evidence>
<dbReference type="Pfam" id="PF01428">
    <property type="entry name" value="zf-AN1"/>
    <property type="match status" value="1"/>
</dbReference>
<dbReference type="PANTHER" id="PTHR10634:SF124">
    <property type="entry name" value="ZINC FINGER A20 AND AN1 DOMAIN-CONTAINING STRESS-ASSOCIATED PROTEIN 8-RELATED"/>
    <property type="match status" value="1"/>
</dbReference>
<dbReference type="PROSITE" id="PS51036">
    <property type="entry name" value="ZF_A20"/>
    <property type="match status" value="1"/>
</dbReference>
<evidence type="ECO:0000313" key="8">
    <source>
        <dbReference type="EMBL" id="KAL3628443.1"/>
    </source>
</evidence>
<evidence type="ECO:0000313" key="9">
    <source>
        <dbReference type="Proteomes" id="UP001632038"/>
    </source>
</evidence>
<feature type="domain" description="AN1-type" evidence="7">
    <location>
        <begin position="109"/>
        <end position="155"/>
    </location>
</feature>
<keyword evidence="4" id="KW-0862">Zinc</keyword>
<keyword evidence="9" id="KW-1185">Reference proteome</keyword>
<evidence type="ECO:0000259" key="7">
    <source>
        <dbReference type="PROSITE" id="PS51039"/>
    </source>
</evidence>
<dbReference type="Proteomes" id="UP001632038">
    <property type="component" value="Unassembled WGS sequence"/>
</dbReference>
<dbReference type="SMART" id="SM00154">
    <property type="entry name" value="ZnF_AN1"/>
    <property type="match status" value="1"/>
</dbReference>
<feature type="domain" description="A20-type" evidence="6">
    <location>
        <begin position="49"/>
        <end position="83"/>
    </location>
</feature>
<protein>
    <submittedName>
        <fullName evidence="8">Uncharacterized protein</fullName>
    </submittedName>
</protein>
<dbReference type="EMBL" id="JAVIJP010000036">
    <property type="protein sequence ID" value="KAL3628443.1"/>
    <property type="molecule type" value="Genomic_DNA"/>
</dbReference>
<dbReference type="PANTHER" id="PTHR10634">
    <property type="entry name" value="AN1-TYPE ZINC FINGER PROTEIN"/>
    <property type="match status" value="1"/>
</dbReference>
<dbReference type="SUPFAM" id="SSF118310">
    <property type="entry name" value="AN1-like Zinc finger"/>
    <property type="match status" value="1"/>
</dbReference>
<sequence length="175" mass="19595">MQITYTKTITNPVYIQKQLLRQNLYRSSRMDSSTDRTGVSLGSINGYQEPEPARCLGGCGFYGMAENRGLCSICYKNYLKETSTATARSKAVFESTVQEQDQSNNITKVVKKDRCGLCKKKVGLLGFDCRCGATFCGTHRYPQEHACNIDFKKDGRALIQVENPVVKGDKLLDRI</sequence>
<dbReference type="Pfam" id="PF01754">
    <property type="entry name" value="zf-A20"/>
    <property type="match status" value="1"/>
</dbReference>
<organism evidence="8 9">
    <name type="scientific">Castilleja foliolosa</name>
    <dbReference type="NCBI Taxonomy" id="1961234"/>
    <lineage>
        <taxon>Eukaryota</taxon>
        <taxon>Viridiplantae</taxon>
        <taxon>Streptophyta</taxon>
        <taxon>Embryophyta</taxon>
        <taxon>Tracheophyta</taxon>
        <taxon>Spermatophyta</taxon>
        <taxon>Magnoliopsida</taxon>
        <taxon>eudicotyledons</taxon>
        <taxon>Gunneridae</taxon>
        <taxon>Pentapetalae</taxon>
        <taxon>asterids</taxon>
        <taxon>lamiids</taxon>
        <taxon>Lamiales</taxon>
        <taxon>Orobanchaceae</taxon>
        <taxon>Pedicularideae</taxon>
        <taxon>Castillejinae</taxon>
        <taxon>Castilleja</taxon>
    </lineage>
</organism>
<gene>
    <name evidence="8" type="ORF">CASFOL_027489</name>
</gene>
<keyword evidence="3 5" id="KW-0863">Zinc-finger</keyword>
<comment type="caution">
    <text evidence="8">The sequence shown here is derived from an EMBL/GenBank/DDBJ whole genome shotgun (WGS) entry which is preliminary data.</text>
</comment>
<dbReference type="Gene3D" id="4.10.1110.10">
    <property type="entry name" value="AN1-like Zinc finger"/>
    <property type="match status" value="1"/>
</dbReference>
<accession>A0ABD3CFS7</accession>
<dbReference type="InterPro" id="IPR050652">
    <property type="entry name" value="AN1_A20_ZnFinger"/>
</dbReference>
<comment type="function">
    <text evidence="1">May be involved in environmental stress response.</text>
</comment>
<keyword evidence="2" id="KW-0479">Metal-binding</keyword>
<proteinExistence type="predicted"/>
<evidence type="ECO:0000256" key="2">
    <source>
        <dbReference type="ARBA" id="ARBA00022723"/>
    </source>
</evidence>
<dbReference type="InterPro" id="IPR000058">
    <property type="entry name" value="Znf_AN1"/>
</dbReference>
<name>A0ABD3CFS7_9LAMI</name>
<reference evidence="9" key="1">
    <citation type="journal article" date="2024" name="IScience">
        <title>Strigolactones Initiate the Formation of Haustorium-like Structures in Castilleja.</title>
        <authorList>
            <person name="Buerger M."/>
            <person name="Peterson D."/>
            <person name="Chory J."/>
        </authorList>
    </citation>
    <scope>NUCLEOTIDE SEQUENCE [LARGE SCALE GENOMIC DNA]</scope>
</reference>
<evidence type="ECO:0000256" key="3">
    <source>
        <dbReference type="ARBA" id="ARBA00022771"/>
    </source>
</evidence>
<dbReference type="GO" id="GO:0008270">
    <property type="term" value="F:zinc ion binding"/>
    <property type="evidence" value="ECO:0007669"/>
    <property type="project" value="UniProtKB-KW"/>
</dbReference>
<dbReference type="InterPro" id="IPR002653">
    <property type="entry name" value="Znf_A20"/>
</dbReference>
<dbReference type="SUPFAM" id="SSF57716">
    <property type="entry name" value="Glucocorticoid receptor-like (DNA-binding domain)"/>
    <property type="match status" value="1"/>
</dbReference>
<evidence type="ECO:0000256" key="1">
    <source>
        <dbReference type="ARBA" id="ARBA00003732"/>
    </source>
</evidence>
<evidence type="ECO:0000256" key="4">
    <source>
        <dbReference type="ARBA" id="ARBA00022833"/>
    </source>
</evidence>
<dbReference type="PROSITE" id="PS51039">
    <property type="entry name" value="ZF_AN1"/>
    <property type="match status" value="1"/>
</dbReference>
<dbReference type="SMART" id="SM00259">
    <property type="entry name" value="ZnF_A20"/>
    <property type="match status" value="1"/>
</dbReference>
<dbReference type="InterPro" id="IPR035896">
    <property type="entry name" value="AN1-like_Znf"/>
</dbReference>
<dbReference type="FunFam" id="4.10.1110.10:FF:000001">
    <property type="entry name" value="Zinc finger AN1-type containing 6"/>
    <property type="match status" value="1"/>
</dbReference>
<dbReference type="AlphaFoldDB" id="A0ABD3CFS7"/>